<feature type="compositionally biased region" description="Polar residues" evidence="1">
    <location>
        <begin position="78"/>
        <end position="88"/>
    </location>
</feature>
<feature type="compositionally biased region" description="Basic and acidic residues" evidence="1">
    <location>
        <begin position="37"/>
        <end position="50"/>
    </location>
</feature>
<name>A0A6A4T5K3_SCOMX</name>
<comment type="caution">
    <text evidence="2">The sequence shown here is derived from an EMBL/GenBank/DDBJ whole genome shotgun (WGS) entry which is preliminary data.</text>
</comment>
<proteinExistence type="predicted"/>
<evidence type="ECO:0000313" key="3">
    <source>
        <dbReference type="Proteomes" id="UP000438429"/>
    </source>
</evidence>
<feature type="region of interest" description="Disordered" evidence="1">
    <location>
        <begin position="21"/>
        <end position="88"/>
    </location>
</feature>
<organism evidence="2 3">
    <name type="scientific">Scophthalmus maximus</name>
    <name type="common">Turbot</name>
    <name type="synonym">Psetta maxima</name>
    <dbReference type="NCBI Taxonomy" id="52904"/>
    <lineage>
        <taxon>Eukaryota</taxon>
        <taxon>Metazoa</taxon>
        <taxon>Chordata</taxon>
        <taxon>Craniata</taxon>
        <taxon>Vertebrata</taxon>
        <taxon>Euteleostomi</taxon>
        <taxon>Actinopterygii</taxon>
        <taxon>Neopterygii</taxon>
        <taxon>Teleostei</taxon>
        <taxon>Neoteleostei</taxon>
        <taxon>Acanthomorphata</taxon>
        <taxon>Carangaria</taxon>
        <taxon>Pleuronectiformes</taxon>
        <taxon>Pleuronectoidei</taxon>
        <taxon>Scophthalmidae</taxon>
        <taxon>Scophthalmus</taxon>
    </lineage>
</organism>
<evidence type="ECO:0000313" key="2">
    <source>
        <dbReference type="EMBL" id="KAF0041263.1"/>
    </source>
</evidence>
<accession>A0A6A4T5K3</accession>
<protein>
    <submittedName>
        <fullName evidence="2">Uncharacterized protein</fullName>
    </submittedName>
</protein>
<reference evidence="2 3" key="1">
    <citation type="submission" date="2019-06" db="EMBL/GenBank/DDBJ databases">
        <title>Draft genomes of female and male turbot (Scophthalmus maximus).</title>
        <authorList>
            <person name="Xu H."/>
            <person name="Xu X.-W."/>
            <person name="Shao C."/>
            <person name="Chen S."/>
        </authorList>
    </citation>
    <scope>NUCLEOTIDE SEQUENCE [LARGE SCALE GENOMIC DNA]</scope>
    <source>
        <strain evidence="2">Ysfricsl-2016a</strain>
        <tissue evidence="2">Blood</tissue>
    </source>
</reference>
<dbReference type="AlphaFoldDB" id="A0A6A4T5K3"/>
<dbReference type="EMBL" id="VEVO01000006">
    <property type="protein sequence ID" value="KAF0041263.1"/>
    <property type="molecule type" value="Genomic_DNA"/>
</dbReference>
<gene>
    <name evidence="2" type="ORF">F2P81_007161</name>
</gene>
<feature type="compositionally biased region" description="Basic and acidic residues" evidence="1">
    <location>
        <begin position="62"/>
        <end position="77"/>
    </location>
</feature>
<dbReference type="Proteomes" id="UP000438429">
    <property type="component" value="Unassembled WGS sequence"/>
</dbReference>
<sequence length="88" mass="9717">MDLNNVLSRLEVADGGETEELLRRFNREPSPSTSLRTRREPLSRDVETSRRPATTAGAVNGAERDPRRAVDDTHVEATTRTLPALSSS</sequence>
<evidence type="ECO:0000256" key="1">
    <source>
        <dbReference type="SAM" id="MobiDB-lite"/>
    </source>
</evidence>